<organism evidence="2">
    <name type="scientific">Ixodes ricinus</name>
    <name type="common">Common tick</name>
    <name type="synonym">Acarus ricinus</name>
    <dbReference type="NCBI Taxonomy" id="34613"/>
    <lineage>
        <taxon>Eukaryota</taxon>
        <taxon>Metazoa</taxon>
        <taxon>Ecdysozoa</taxon>
        <taxon>Arthropoda</taxon>
        <taxon>Chelicerata</taxon>
        <taxon>Arachnida</taxon>
        <taxon>Acari</taxon>
        <taxon>Parasitiformes</taxon>
        <taxon>Ixodida</taxon>
        <taxon>Ixodoidea</taxon>
        <taxon>Ixodidae</taxon>
        <taxon>Ixodinae</taxon>
        <taxon>Ixodes</taxon>
    </lineage>
</organism>
<reference evidence="2" key="1">
    <citation type="journal article" date="2015" name="PLoS Negl. Trop. Dis.">
        <title>Deep Sequencing Analysis of the Ixodes ricinus Haemocytome.</title>
        <authorList>
            <person name="Kotsyfakis M."/>
            <person name="Kopacek P."/>
            <person name="Franta Z."/>
            <person name="Pedra J.H."/>
            <person name="Ribeiro J.M."/>
        </authorList>
    </citation>
    <scope>NUCLEOTIDE SEQUENCE</scope>
</reference>
<feature type="non-terminal residue" evidence="2">
    <location>
        <position position="1"/>
    </location>
</feature>
<evidence type="ECO:0000256" key="1">
    <source>
        <dbReference type="SAM" id="SignalP"/>
    </source>
</evidence>
<name>A0A090XB77_IXORI</name>
<accession>A0A090XB77</accession>
<sequence length="93" mass="10311">NMLPVLFVVVLLLPEFQVEGERTGFSPDPCYQTLYGAADMWCKLHGHGGVKAYDSSECNLTCKDRTQERPWPETVCSTDGLNCSAEVTAKLKI</sequence>
<dbReference type="EMBL" id="GBIH01002385">
    <property type="protein sequence ID" value="JAC92325.1"/>
    <property type="molecule type" value="mRNA"/>
</dbReference>
<protein>
    <submittedName>
        <fullName evidence="2">Putative secreted salivary protein</fullName>
    </submittedName>
</protein>
<keyword evidence="1" id="KW-0732">Signal</keyword>
<proteinExistence type="evidence at transcript level"/>
<dbReference type="AlphaFoldDB" id="A0A090XB77"/>
<evidence type="ECO:0000313" key="2">
    <source>
        <dbReference type="EMBL" id="JAC92325.1"/>
    </source>
</evidence>
<feature type="non-terminal residue" evidence="2">
    <location>
        <position position="93"/>
    </location>
</feature>
<feature type="signal peptide" evidence="1">
    <location>
        <begin position="1"/>
        <end position="20"/>
    </location>
</feature>
<feature type="chain" id="PRO_5001868348" evidence="1">
    <location>
        <begin position="21"/>
        <end position="93"/>
    </location>
</feature>